<dbReference type="Proteomes" id="UP001153404">
    <property type="component" value="Unassembled WGS sequence"/>
</dbReference>
<dbReference type="EMBL" id="JAPDIA010000003">
    <property type="protein sequence ID" value="MDG0809605.1"/>
    <property type="molecule type" value="Genomic_DNA"/>
</dbReference>
<proteinExistence type="predicted"/>
<gene>
    <name evidence="1" type="ORF">OMP40_09815</name>
</gene>
<sequence>MYPWAGRPSAYDMIALRIGKDGKLMSQALPDDDEYADKPERRETLRQQGLAGSGQTGAIEDDGIARELTRLLVRLSRDRSVRSRRAAYLALMRDESLDAISPALQALHKLPGLNAGQLYEEALWMARHGVHRNVVKFGIALLSQYGSERHRELTFTLGKHEEFTLYAASALMGMEQPSKALCELARCVDGWGRVYLVERLDPDTQEIRDWLLREGYRNRICDGLLAYTCALKGDLEEALQADTIDPALFEGAGGILAALIAGGPAEDIDDYEQAMPVIGDYLRHAVRMRADGERLAPVHAILRFLEQDERVWEKRYRGGWTSEARRSYLAQCRSIAGTGSSRERAADGRTMRT</sequence>
<dbReference type="RefSeq" id="WP_277530997.1">
    <property type="nucleotide sequence ID" value="NZ_JAPDIA010000003.1"/>
</dbReference>
<reference evidence="1" key="1">
    <citation type="submission" date="2022-10" db="EMBL/GenBank/DDBJ databases">
        <title>Comparative genomic analysis of Cohnella hashimotonis sp. nov., isolated from the International Space Station.</title>
        <authorList>
            <person name="Simpson A."/>
            <person name="Venkateswaran K."/>
        </authorList>
    </citation>
    <scope>NUCLEOTIDE SEQUENCE</scope>
    <source>
        <strain evidence="1">DSM 28161</strain>
    </source>
</reference>
<protein>
    <submittedName>
        <fullName evidence="1">Uncharacterized protein</fullName>
    </submittedName>
</protein>
<accession>A0A9X4QSH8</accession>
<dbReference type="AlphaFoldDB" id="A0A9X4QSH8"/>
<evidence type="ECO:0000313" key="2">
    <source>
        <dbReference type="Proteomes" id="UP001153404"/>
    </source>
</evidence>
<name>A0A9X4QSH8_9BACL</name>
<organism evidence="1 2">
    <name type="scientific">Cohnella rhizosphaerae</name>
    <dbReference type="NCBI Taxonomy" id="1457232"/>
    <lineage>
        <taxon>Bacteria</taxon>
        <taxon>Bacillati</taxon>
        <taxon>Bacillota</taxon>
        <taxon>Bacilli</taxon>
        <taxon>Bacillales</taxon>
        <taxon>Paenibacillaceae</taxon>
        <taxon>Cohnella</taxon>
    </lineage>
</organism>
<comment type="caution">
    <text evidence="1">The sequence shown here is derived from an EMBL/GenBank/DDBJ whole genome shotgun (WGS) entry which is preliminary data.</text>
</comment>
<evidence type="ECO:0000313" key="1">
    <source>
        <dbReference type="EMBL" id="MDG0809605.1"/>
    </source>
</evidence>
<keyword evidence="2" id="KW-1185">Reference proteome</keyword>